<organism evidence="18 19">
    <name type="scientific">Varroa destructor</name>
    <name type="common">Honeybee mite</name>
    <dbReference type="NCBI Taxonomy" id="109461"/>
    <lineage>
        <taxon>Eukaryota</taxon>
        <taxon>Metazoa</taxon>
        <taxon>Ecdysozoa</taxon>
        <taxon>Arthropoda</taxon>
        <taxon>Chelicerata</taxon>
        <taxon>Arachnida</taxon>
        <taxon>Acari</taxon>
        <taxon>Parasitiformes</taxon>
        <taxon>Mesostigmata</taxon>
        <taxon>Gamasina</taxon>
        <taxon>Dermanyssoidea</taxon>
        <taxon>Varroidae</taxon>
        <taxon>Varroa</taxon>
    </lineage>
</organism>
<dbReference type="SUPFAM" id="SSF48065">
    <property type="entry name" value="DBL homology domain (DH-domain)"/>
    <property type="match status" value="1"/>
</dbReference>
<keyword evidence="2" id="KW-0597">Phosphoprotein</keyword>
<evidence type="ECO:0000256" key="7">
    <source>
        <dbReference type="ARBA" id="ARBA00022833"/>
    </source>
</evidence>
<dbReference type="SMART" id="SM00326">
    <property type="entry name" value="SH3"/>
    <property type="match status" value="2"/>
</dbReference>
<dbReference type="SMART" id="SM00109">
    <property type="entry name" value="C1"/>
    <property type="match status" value="1"/>
</dbReference>
<feature type="domain" description="SH2" evidence="12">
    <location>
        <begin position="722"/>
        <end position="846"/>
    </location>
</feature>
<reference evidence="18" key="1">
    <citation type="submission" date="2021-01" db="UniProtKB">
        <authorList>
            <consortium name="EnsemblMetazoa"/>
        </authorList>
    </citation>
    <scope>IDENTIFICATION</scope>
</reference>
<sequence>MSAAVMTTEAAGSATPPVAVDTGGDDTLWREAVRWLVDLDMLPKDHIVMAPDAGVEHLAYTLRDGVVLCNLALQLQPGCIDHKDMSQRPQKSQFLCNKNIRAFLQALSTSFDLKSPSDLFEPEMLFEYTDFKRVLHTLAAMSNSPPALKSGVIGFKAPKGIGNSDYYNQSMFLNETATPNGTSFDNNGDGEATHMAFTFPAIQGDSRTRSHADALYEELCYVSLKLKPKTQVPLEKRDLCIQELLETEKNYIQALQMIRKKFQQPLEPVLREDAEIIFKHIRGLSEVHTGLLSDLHVANQVPNGRISECFLRWKNSLIVYGDYCSNYPRAQQLLQELQSKNDTVAQAIDKCQRETNDGRYQLNTLLCVPIQRVLKYHLLLKELVKNTLPQHDDYLGLEKALEAMLDLSAYINEVKRDSEMLQIIGDIQSSITDYHLPRNVQLRDHGRLLKDGEVKVKSHRDQGVKNRYVFVFDRVLLLCKATKMVDKWLGGDQYVYKESIPLGSYRLEDYQPLGGLGGGAGGASSGVASSALVPAKSWQHQFLLVHHDQKTAFTIATKTLDDKLKWIEAIQKALDNLDPPAAAQTDHERLDMKTFAAPMYCHQCNKLMKGIFYQGYQCTRCQRILHRECISQSRPCHLQSPTSVTPVPLSRSAPSIGQACACRSYNGGNNEDHLTFETGDIIQITRKLSVVLWEGRIGNRAGFFPAQHVEEISSLNLEEYPWFAGNMSRDRAEATLESCPEGTYLVRISNKQLSGQLSQLGPQPGFAISLKVRGAVKHMRVCSFVSEVLVPDASPPPPGAGANTGEWLYLCKKKLFRSILDLVSWYQEHSLAESFAGLNETLRTPYKRVSNAVGPPVISYALVVHDFEPSHTTAGDQNRAQFLPLTKGERVAILSKEGDERGWWKGHLNNNFGFFPKTYVQEIQQQDNNH</sequence>
<dbReference type="Gene3D" id="2.30.29.30">
    <property type="entry name" value="Pleckstrin-homology domain (PH domain)/Phosphotyrosine-binding domain (PTB)"/>
    <property type="match status" value="1"/>
</dbReference>
<dbReference type="Gene3D" id="3.30.505.10">
    <property type="entry name" value="SH2 domain"/>
    <property type="match status" value="1"/>
</dbReference>
<dbReference type="Pfam" id="PF00017">
    <property type="entry name" value="SH2"/>
    <property type="match status" value="1"/>
</dbReference>
<dbReference type="GeneID" id="111253270"/>
<dbReference type="PROSITE" id="PS50001">
    <property type="entry name" value="SH2"/>
    <property type="match status" value="1"/>
</dbReference>
<dbReference type="InParanoid" id="A0A7M7KMS5"/>
<dbReference type="KEGG" id="vde:111253270"/>
<dbReference type="CDD" id="cd00160">
    <property type="entry name" value="RhoGEF"/>
    <property type="match status" value="1"/>
</dbReference>
<dbReference type="RefSeq" id="XP_022668175.1">
    <property type="nucleotide sequence ID" value="XM_022812440.1"/>
</dbReference>
<dbReference type="Gene3D" id="1.20.900.10">
    <property type="entry name" value="Dbl homology (DH) domain"/>
    <property type="match status" value="1"/>
</dbReference>
<dbReference type="SUPFAM" id="SSF47576">
    <property type="entry name" value="Calponin-homology domain, CH-domain"/>
    <property type="match status" value="1"/>
</dbReference>
<dbReference type="GO" id="GO:0035556">
    <property type="term" value="P:intracellular signal transduction"/>
    <property type="evidence" value="ECO:0007669"/>
    <property type="project" value="InterPro"/>
</dbReference>
<dbReference type="CDD" id="cd21201">
    <property type="entry name" value="CH_VAV"/>
    <property type="match status" value="1"/>
</dbReference>
<dbReference type="SMART" id="SM00325">
    <property type="entry name" value="RhoGEF"/>
    <property type="match status" value="1"/>
</dbReference>
<dbReference type="InterPro" id="IPR000980">
    <property type="entry name" value="SH2"/>
</dbReference>
<evidence type="ECO:0000256" key="8">
    <source>
        <dbReference type="ARBA" id="ARBA00022999"/>
    </source>
</evidence>
<keyword evidence="5" id="KW-0677">Repeat</keyword>
<dbReference type="SMART" id="SM00252">
    <property type="entry name" value="SH2"/>
    <property type="match status" value="1"/>
</dbReference>
<dbReference type="Pfam" id="PF00130">
    <property type="entry name" value="C1_1"/>
    <property type="match status" value="1"/>
</dbReference>
<dbReference type="SMART" id="SM00233">
    <property type="entry name" value="PH"/>
    <property type="match status" value="1"/>
</dbReference>
<accession>A0A7M7KMS5</accession>
<dbReference type="GO" id="GO:0016477">
    <property type="term" value="P:cell migration"/>
    <property type="evidence" value="ECO:0007669"/>
    <property type="project" value="TreeGrafter"/>
</dbReference>
<evidence type="ECO:0000256" key="1">
    <source>
        <dbReference type="ARBA" id="ARBA00022443"/>
    </source>
</evidence>
<dbReference type="InterPro" id="IPR037832">
    <property type="entry name" value="PH_Vav"/>
</dbReference>
<feature type="domain" description="SH3" evidence="13">
    <location>
        <begin position="654"/>
        <end position="714"/>
    </location>
</feature>
<dbReference type="Proteomes" id="UP000594260">
    <property type="component" value="Unplaced"/>
</dbReference>
<evidence type="ECO:0000259" key="17">
    <source>
        <dbReference type="PROSITE" id="PS50081"/>
    </source>
</evidence>
<keyword evidence="1 10" id="KW-0728">SH3 domain</keyword>
<name>A0A7M7KMS5_VARDE</name>
<feature type="region of interest" description="Disordered" evidence="11">
    <location>
        <begin position="1"/>
        <end position="22"/>
    </location>
</feature>
<dbReference type="EnsemblMetazoa" id="XM_022812440">
    <property type="protein sequence ID" value="XP_022668175"/>
    <property type="gene ID" value="LOC111253270"/>
</dbReference>
<dbReference type="Pfam" id="PF22697">
    <property type="entry name" value="SOS1_NGEF_PH"/>
    <property type="match status" value="1"/>
</dbReference>
<proteinExistence type="predicted"/>
<dbReference type="PROSITE" id="PS00741">
    <property type="entry name" value="DH_1"/>
    <property type="match status" value="1"/>
</dbReference>
<dbReference type="CDD" id="cd01223">
    <property type="entry name" value="PH_Vav"/>
    <property type="match status" value="1"/>
</dbReference>
<dbReference type="Gene3D" id="1.10.418.10">
    <property type="entry name" value="Calponin-like domain"/>
    <property type="match status" value="1"/>
</dbReference>
<dbReference type="PANTHER" id="PTHR45818">
    <property type="entry name" value="PROTEIN VAV"/>
    <property type="match status" value="1"/>
</dbReference>
<dbReference type="InterPro" id="IPR036860">
    <property type="entry name" value="SH2_dom_sf"/>
</dbReference>
<dbReference type="InterPro" id="IPR001331">
    <property type="entry name" value="GDS_CDC24_CS"/>
</dbReference>
<evidence type="ECO:0000256" key="6">
    <source>
        <dbReference type="ARBA" id="ARBA00022771"/>
    </source>
</evidence>
<dbReference type="FunCoup" id="A0A7M7KMS5">
    <property type="interactions" value="728"/>
</dbReference>
<dbReference type="Gene3D" id="2.30.30.40">
    <property type="entry name" value="SH3 Domains"/>
    <property type="match status" value="2"/>
</dbReference>
<evidence type="ECO:0000313" key="19">
    <source>
        <dbReference type="Proteomes" id="UP000594260"/>
    </source>
</evidence>
<dbReference type="Pfam" id="PF00621">
    <property type="entry name" value="RhoGEF"/>
    <property type="match status" value="1"/>
</dbReference>
<evidence type="ECO:0000256" key="2">
    <source>
        <dbReference type="ARBA" id="ARBA00022553"/>
    </source>
</evidence>
<dbReference type="SUPFAM" id="SSF55550">
    <property type="entry name" value="SH2 domain"/>
    <property type="match status" value="1"/>
</dbReference>
<dbReference type="InterPro" id="IPR002219">
    <property type="entry name" value="PKC_DAG/PE"/>
</dbReference>
<feature type="domain" description="Calponin-homology (CH)" evidence="16">
    <location>
        <begin position="26"/>
        <end position="146"/>
    </location>
</feature>
<dbReference type="PROSITE" id="PS50021">
    <property type="entry name" value="CH"/>
    <property type="match status" value="1"/>
</dbReference>
<dbReference type="GO" id="GO:0008270">
    <property type="term" value="F:zinc ion binding"/>
    <property type="evidence" value="ECO:0007669"/>
    <property type="project" value="UniProtKB-KW"/>
</dbReference>
<dbReference type="OMA" id="LELACIH"/>
<dbReference type="Pfam" id="PF00307">
    <property type="entry name" value="CH"/>
    <property type="match status" value="1"/>
</dbReference>
<keyword evidence="19" id="KW-1185">Reference proteome</keyword>
<dbReference type="InterPro" id="IPR036028">
    <property type="entry name" value="SH3-like_dom_sf"/>
</dbReference>
<dbReference type="PROSITE" id="PS50002">
    <property type="entry name" value="SH3"/>
    <property type="match status" value="2"/>
</dbReference>
<dbReference type="OrthoDB" id="5340910at2759"/>
<evidence type="ECO:0000256" key="11">
    <source>
        <dbReference type="SAM" id="MobiDB-lite"/>
    </source>
</evidence>
<dbReference type="InterPro" id="IPR036872">
    <property type="entry name" value="CH_dom_sf"/>
</dbReference>
<dbReference type="SUPFAM" id="SSF50044">
    <property type="entry name" value="SH3-domain"/>
    <property type="match status" value="2"/>
</dbReference>
<feature type="domain" description="PH" evidence="14">
    <location>
        <begin position="447"/>
        <end position="575"/>
    </location>
</feature>
<evidence type="ECO:0000256" key="10">
    <source>
        <dbReference type="PROSITE-ProRule" id="PRU00192"/>
    </source>
</evidence>
<evidence type="ECO:0000259" key="13">
    <source>
        <dbReference type="PROSITE" id="PS50002"/>
    </source>
</evidence>
<dbReference type="InterPro" id="IPR000219">
    <property type="entry name" value="DH_dom"/>
</dbReference>
<dbReference type="Gene3D" id="3.30.60.20">
    <property type="match status" value="1"/>
</dbReference>
<evidence type="ECO:0000313" key="18">
    <source>
        <dbReference type="EnsemblMetazoa" id="XP_022668175"/>
    </source>
</evidence>
<dbReference type="CDD" id="cd20810">
    <property type="entry name" value="C1_VAV"/>
    <property type="match status" value="1"/>
</dbReference>
<dbReference type="GO" id="GO:0005085">
    <property type="term" value="F:guanyl-nucleotide exchange factor activity"/>
    <property type="evidence" value="ECO:0007669"/>
    <property type="project" value="UniProtKB-KW"/>
</dbReference>
<feature type="domain" description="DH" evidence="15">
    <location>
        <begin position="236"/>
        <end position="414"/>
    </location>
</feature>
<dbReference type="SMART" id="SM00033">
    <property type="entry name" value="CH"/>
    <property type="match status" value="1"/>
</dbReference>
<dbReference type="GO" id="GO:0048468">
    <property type="term" value="P:cell development"/>
    <property type="evidence" value="ECO:0007669"/>
    <property type="project" value="UniProtKB-ARBA"/>
</dbReference>
<protein>
    <submittedName>
        <fullName evidence="18">Uncharacterized protein</fullName>
    </submittedName>
</protein>
<feature type="domain" description="SH3" evidence="13">
    <location>
        <begin position="856"/>
        <end position="925"/>
    </location>
</feature>
<dbReference type="PROSITE" id="PS50003">
    <property type="entry name" value="PH_DOMAIN"/>
    <property type="match status" value="1"/>
</dbReference>
<dbReference type="InterPro" id="IPR055251">
    <property type="entry name" value="SOS1_NGEF_PH"/>
</dbReference>
<evidence type="ECO:0000259" key="12">
    <source>
        <dbReference type="PROSITE" id="PS50001"/>
    </source>
</evidence>
<feature type="domain" description="Phorbol-ester/DAG-type" evidence="17">
    <location>
        <begin position="586"/>
        <end position="636"/>
    </location>
</feature>
<dbReference type="InterPro" id="IPR001452">
    <property type="entry name" value="SH3_domain"/>
</dbReference>
<dbReference type="InterPro" id="IPR035899">
    <property type="entry name" value="DBL_dom_sf"/>
</dbReference>
<evidence type="ECO:0000259" key="16">
    <source>
        <dbReference type="PROSITE" id="PS50021"/>
    </source>
</evidence>
<dbReference type="Pfam" id="PF07653">
    <property type="entry name" value="SH3_2"/>
    <property type="match status" value="2"/>
</dbReference>
<evidence type="ECO:0000256" key="5">
    <source>
        <dbReference type="ARBA" id="ARBA00022737"/>
    </source>
</evidence>
<keyword evidence="4" id="KW-0479">Metal-binding</keyword>
<dbReference type="SUPFAM" id="SSF50729">
    <property type="entry name" value="PH domain-like"/>
    <property type="match status" value="1"/>
</dbReference>
<evidence type="ECO:0000256" key="4">
    <source>
        <dbReference type="ARBA" id="ARBA00022723"/>
    </source>
</evidence>
<dbReference type="PANTHER" id="PTHR45818:SF3">
    <property type="entry name" value="PROTEIN VAV"/>
    <property type="match status" value="1"/>
</dbReference>
<dbReference type="GO" id="GO:0005737">
    <property type="term" value="C:cytoplasm"/>
    <property type="evidence" value="ECO:0007669"/>
    <property type="project" value="TreeGrafter"/>
</dbReference>
<keyword evidence="8 9" id="KW-0727">SH2 domain</keyword>
<keyword evidence="6" id="KW-0863">Zinc-finger</keyword>
<dbReference type="PROSITE" id="PS50010">
    <property type="entry name" value="DH_2"/>
    <property type="match status" value="1"/>
</dbReference>
<evidence type="ECO:0000259" key="14">
    <source>
        <dbReference type="PROSITE" id="PS50003"/>
    </source>
</evidence>
<keyword evidence="7" id="KW-0862">Zinc</keyword>
<dbReference type="InterPro" id="IPR001849">
    <property type="entry name" value="PH_domain"/>
</dbReference>
<dbReference type="InterPro" id="IPR011993">
    <property type="entry name" value="PH-like_dom_sf"/>
</dbReference>
<evidence type="ECO:0000259" key="15">
    <source>
        <dbReference type="PROSITE" id="PS50010"/>
    </source>
</evidence>
<evidence type="ECO:0000256" key="3">
    <source>
        <dbReference type="ARBA" id="ARBA00022658"/>
    </source>
</evidence>
<keyword evidence="3" id="KW-0344">Guanine-nucleotide releasing factor</keyword>
<evidence type="ECO:0000256" key="9">
    <source>
        <dbReference type="PROSITE-ProRule" id="PRU00191"/>
    </source>
</evidence>
<dbReference type="PROSITE" id="PS50081">
    <property type="entry name" value="ZF_DAG_PE_2"/>
    <property type="match status" value="1"/>
</dbReference>
<dbReference type="InterPro" id="IPR001715">
    <property type="entry name" value="CH_dom"/>
</dbReference>
<dbReference type="AlphaFoldDB" id="A0A7M7KMS5"/>